<dbReference type="Gene3D" id="3.40.50.2300">
    <property type="match status" value="2"/>
</dbReference>
<comment type="caution">
    <text evidence="6">The sequence shown here is derived from an EMBL/GenBank/DDBJ whole genome shotgun (WGS) entry which is preliminary data.</text>
</comment>
<protein>
    <submittedName>
        <fullName evidence="6">LacI family transcriptional regulator</fullName>
    </submittedName>
</protein>
<dbReference type="PROSITE" id="PS00356">
    <property type="entry name" value="HTH_LACI_1"/>
    <property type="match status" value="1"/>
</dbReference>
<evidence type="ECO:0000313" key="6">
    <source>
        <dbReference type="EMBL" id="RNB51564.1"/>
    </source>
</evidence>
<keyword evidence="3" id="KW-0238">DNA-binding</keyword>
<dbReference type="CDD" id="cd06267">
    <property type="entry name" value="PBP1_LacI_sugar_binding-like"/>
    <property type="match status" value="1"/>
</dbReference>
<dbReference type="Gene3D" id="1.10.260.40">
    <property type="entry name" value="lambda repressor-like DNA-binding domains"/>
    <property type="match status" value="1"/>
</dbReference>
<evidence type="ECO:0000256" key="3">
    <source>
        <dbReference type="ARBA" id="ARBA00023125"/>
    </source>
</evidence>
<dbReference type="SUPFAM" id="SSF47413">
    <property type="entry name" value="lambda repressor-like DNA-binding domains"/>
    <property type="match status" value="1"/>
</dbReference>
<dbReference type="PROSITE" id="PS50932">
    <property type="entry name" value="HTH_LACI_2"/>
    <property type="match status" value="1"/>
</dbReference>
<keyword evidence="2" id="KW-0805">Transcription regulation</keyword>
<dbReference type="OrthoDB" id="37081at2"/>
<dbReference type="CDD" id="cd01392">
    <property type="entry name" value="HTH_LacI"/>
    <property type="match status" value="1"/>
</dbReference>
<proteinExistence type="predicted"/>
<dbReference type="SUPFAM" id="SSF53822">
    <property type="entry name" value="Periplasmic binding protein-like I"/>
    <property type="match status" value="1"/>
</dbReference>
<dbReference type="Pfam" id="PF00356">
    <property type="entry name" value="LacI"/>
    <property type="match status" value="1"/>
</dbReference>
<keyword evidence="7" id="KW-1185">Reference proteome</keyword>
<dbReference type="PANTHER" id="PTHR30146:SF148">
    <property type="entry name" value="HTH-TYPE TRANSCRIPTIONAL REPRESSOR PURR-RELATED"/>
    <property type="match status" value="1"/>
</dbReference>
<dbReference type="InterPro" id="IPR028082">
    <property type="entry name" value="Peripla_BP_I"/>
</dbReference>
<dbReference type="InterPro" id="IPR046335">
    <property type="entry name" value="LacI/GalR-like_sensor"/>
</dbReference>
<evidence type="ECO:0000256" key="2">
    <source>
        <dbReference type="ARBA" id="ARBA00023015"/>
    </source>
</evidence>
<sequence length="353" mass="36872">MPADPANGRREITVSDVAAAAKVSKATAARALGDYGAVSEAVRDRVRAAAEQLGYHPNALAKTMNTGRSNSIGIVVGDIENPFFGQATRGAADVAKAAGFDLILLNSDEEAGAEENAISVLLAKRVDGFLVAPASTTVPASLHPAVESGRPLVLFDRVADGLDVDTVVADNLAGARRLTELLVEAGHRRIAFISTIGHEGDYRLGDRLGSSSVNDRVTGFTAVLGEAGVPNPEAFVRLNARRDGVDAIVRSLVDEGVTAILASDSLVAQAAFRTLRDLGVAIPRDVSLVAFDDADWTSLSDPAITVMSQPIHEIGAEAARLLVRRIAGDGAPTEHLVFPQVLIERESIAPPPG</sequence>
<dbReference type="Proteomes" id="UP000275048">
    <property type="component" value="Unassembled WGS sequence"/>
</dbReference>
<evidence type="ECO:0000313" key="7">
    <source>
        <dbReference type="Proteomes" id="UP000275048"/>
    </source>
</evidence>
<dbReference type="GO" id="GO:0003700">
    <property type="term" value="F:DNA-binding transcription factor activity"/>
    <property type="evidence" value="ECO:0007669"/>
    <property type="project" value="TreeGrafter"/>
</dbReference>
<organism evidence="6 7">
    <name type="scientific">Agromyces tardus</name>
    <dbReference type="NCBI Taxonomy" id="2583849"/>
    <lineage>
        <taxon>Bacteria</taxon>
        <taxon>Bacillati</taxon>
        <taxon>Actinomycetota</taxon>
        <taxon>Actinomycetes</taxon>
        <taxon>Micrococcales</taxon>
        <taxon>Microbacteriaceae</taxon>
        <taxon>Agromyces</taxon>
    </lineage>
</organism>
<gene>
    <name evidence="6" type="ORF">EDM22_03785</name>
</gene>
<dbReference type="GO" id="GO:0000976">
    <property type="term" value="F:transcription cis-regulatory region binding"/>
    <property type="evidence" value="ECO:0007669"/>
    <property type="project" value="TreeGrafter"/>
</dbReference>
<dbReference type="SMART" id="SM00354">
    <property type="entry name" value="HTH_LACI"/>
    <property type="match status" value="1"/>
</dbReference>
<keyword evidence="4" id="KW-0804">Transcription</keyword>
<dbReference type="EMBL" id="RHHB01000003">
    <property type="protein sequence ID" value="RNB51564.1"/>
    <property type="molecule type" value="Genomic_DNA"/>
</dbReference>
<feature type="domain" description="HTH lacI-type" evidence="5">
    <location>
        <begin position="12"/>
        <end position="66"/>
    </location>
</feature>
<evidence type="ECO:0000256" key="4">
    <source>
        <dbReference type="ARBA" id="ARBA00023163"/>
    </source>
</evidence>
<dbReference type="PANTHER" id="PTHR30146">
    <property type="entry name" value="LACI-RELATED TRANSCRIPTIONAL REPRESSOR"/>
    <property type="match status" value="1"/>
</dbReference>
<evidence type="ECO:0000259" key="5">
    <source>
        <dbReference type="PROSITE" id="PS50932"/>
    </source>
</evidence>
<keyword evidence="1" id="KW-0678">Repressor</keyword>
<dbReference type="InterPro" id="IPR010982">
    <property type="entry name" value="Lambda_DNA-bd_dom_sf"/>
</dbReference>
<dbReference type="AlphaFoldDB" id="A0A3M8AK28"/>
<accession>A0A3M8AK28</accession>
<dbReference type="Pfam" id="PF13377">
    <property type="entry name" value="Peripla_BP_3"/>
    <property type="match status" value="1"/>
</dbReference>
<name>A0A3M8AK28_9MICO</name>
<dbReference type="RefSeq" id="WP_122935724.1">
    <property type="nucleotide sequence ID" value="NZ_JBHSNT010000003.1"/>
</dbReference>
<dbReference type="InterPro" id="IPR000843">
    <property type="entry name" value="HTH_LacI"/>
</dbReference>
<reference evidence="6 7" key="1">
    <citation type="submission" date="2018-10" db="EMBL/GenBank/DDBJ databases">
        <title>Isolation, diversity and antibacterial activity of antinobacteria from the wheat rhizosphere soil.</title>
        <authorList>
            <person name="Sun T."/>
        </authorList>
    </citation>
    <scope>NUCLEOTIDE SEQUENCE [LARGE SCALE GENOMIC DNA]</scope>
    <source>
        <strain evidence="6 7">SJ-23</strain>
    </source>
</reference>
<evidence type="ECO:0000256" key="1">
    <source>
        <dbReference type="ARBA" id="ARBA00022491"/>
    </source>
</evidence>